<sequence length="228" mass="23904">MCDPDKMKPEPIPGLPDDLPEGERVLWQGAPDWKSLAVHVFHIRFVALYFAVLMTWEASATLSGGGGAGLAASTASLQALTGAAAIALLCLFAWLIARSTVYTITSGRVVIRAGVALPKAVNIPFAIIGSAALNVRASGHGDIPLQLSGPDRAAYLSLWPHVRPWRLNNAQPMLRGVPDAAKAAEVLGAALAEKAGQSPVRVARTASARPAARPRRQPMPDRAAAANS</sequence>
<keyword evidence="2" id="KW-0812">Transmembrane</keyword>
<protein>
    <submittedName>
        <fullName evidence="4">PH domain-containing protein</fullName>
    </submittedName>
</protein>
<gene>
    <name evidence="4" type="ORF">F1654_09625</name>
</gene>
<keyword evidence="2" id="KW-1133">Transmembrane helix</keyword>
<evidence type="ECO:0000256" key="1">
    <source>
        <dbReference type="SAM" id="MobiDB-lite"/>
    </source>
</evidence>
<feature type="transmembrane region" description="Helical" evidence="2">
    <location>
        <begin position="76"/>
        <end position="97"/>
    </location>
</feature>
<dbReference type="InterPro" id="IPR005182">
    <property type="entry name" value="YdbS-like_PH"/>
</dbReference>
<comment type="caution">
    <text evidence="4">The sequence shown here is derived from an EMBL/GenBank/DDBJ whole genome shotgun (WGS) entry which is preliminary data.</text>
</comment>
<dbReference type="Pfam" id="PF03703">
    <property type="entry name" value="bPH_2"/>
    <property type="match status" value="1"/>
</dbReference>
<dbReference type="InterPro" id="IPR054839">
    <property type="entry name" value="puhB_PGC"/>
</dbReference>
<organism evidence="4 5">
    <name type="scientific">Alkalicaulis satelles</name>
    <dbReference type="NCBI Taxonomy" id="2609175"/>
    <lineage>
        <taxon>Bacteria</taxon>
        <taxon>Pseudomonadati</taxon>
        <taxon>Pseudomonadota</taxon>
        <taxon>Alphaproteobacteria</taxon>
        <taxon>Maricaulales</taxon>
        <taxon>Maricaulaceae</taxon>
        <taxon>Alkalicaulis</taxon>
    </lineage>
</organism>
<feature type="compositionally biased region" description="Low complexity" evidence="1">
    <location>
        <begin position="195"/>
        <end position="211"/>
    </location>
</feature>
<evidence type="ECO:0000313" key="5">
    <source>
        <dbReference type="Proteomes" id="UP000325122"/>
    </source>
</evidence>
<dbReference type="Proteomes" id="UP000325122">
    <property type="component" value="Unassembled WGS sequence"/>
</dbReference>
<accession>A0A5M6ZLD1</accession>
<feature type="region of interest" description="Disordered" evidence="1">
    <location>
        <begin position="195"/>
        <end position="228"/>
    </location>
</feature>
<name>A0A5M6ZLD1_9PROT</name>
<dbReference type="AlphaFoldDB" id="A0A5M6ZLD1"/>
<keyword evidence="5" id="KW-1185">Reference proteome</keyword>
<keyword evidence="2" id="KW-0472">Membrane</keyword>
<reference evidence="4 5" key="1">
    <citation type="submission" date="2019-09" db="EMBL/GenBank/DDBJ databases">
        <authorList>
            <person name="Kevbrin V."/>
            <person name="Grouzdev D.S."/>
        </authorList>
    </citation>
    <scope>NUCLEOTIDE SEQUENCE [LARGE SCALE GENOMIC DNA]</scope>
    <source>
        <strain evidence="4 5">G-192</strain>
    </source>
</reference>
<evidence type="ECO:0000313" key="4">
    <source>
        <dbReference type="EMBL" id="KAA5804028.1"/>
    </source>
</evidence>
<feature type="transmembrane region" description="Helical" evidence="2">
    <location>
        <begin position="36"/>
        <end position="56"/>
    </location>
</feature>
<dbReference type="NCBIfam" id="NF040894">
    <property type="entry name" value="puhB_PGC"/>
    <property type="match status" value="1"/>
</dbReference>
<evidence type="ECO:0000256" key="2">
    <source>
        <dbReference type="SAM" id="Phobius"/>
    </source>
</evidence>
<feature type="domain" description="YdbS-like PH" evidence="3">
    <location>
        <begin position="98"/>
        <end position="184"/>
    </location>
</feature>
<proteinExistence type="predicted"/>
<evidence type="ECO:0000259" key="3">
    <source>
        <dbReference type="Pfam" id="PF03703"/>
    </source>
</evidence>
<dbReference type="EMBL" id="VWOJ01000002">
    <property type="protein sequence ID" value="KAA5804028.1"/>
    <property type="molecule type" value="Genomic_DNA"/>
</dbReference>